<dbReference type="AlphaFoldDB" id="A0A832G837"/>
<evidence type="ECO:0000259" key="2">
    <source>
        <dbReference type="Pfam" id="PF18914"/>
    </source>
</evidence>
<feature type="domain" description="DUF5666" evidence="2">
    <location>
        <begin position="342"/>
        <end position="405"/>
    </location>
</feature>
<feature type="domain" description="DUF5666" evidence="2">
    <location>
        <begin position="114"/>
        <end position="177"/>
    </location>
</feature>
<evidence type="ECO:0000313" key="4">
    <source>
        <dbReference type="EMBL" id="HGT49078.1"/>
    </source>
</evidence>
<organism evidence="4">
    <name type="scientific">Ignavibacterium album</name>
    <dbReference type="NCBI Taxonomy" id="591197"/>
    <lineage>
        <taxon>Bacteria</taxon>
        <taxon>Pseudomonadati</taxon>
        <taxon>Ignavibacteriota</taxon>
        <taxon>Ignavibacteria</taxon>
        <taxon>Ignavibacteriales</taxon>
        <taxon>Ignavibacteriaceae</taxon>
        <taxon>Ignavibacterium</taxon>
    </lineage>
</organism>
<feature type="chain" id="PRO_5032609823" evidence="1">
    <location>
        <begin position="32"/>
        <end position="655"/>
    </location>
</feature>
<dbReference type="InterPro" id="IPR043724">
    <property type="entry name" value="DUF5666"/>
</dbReference>
<comment type="caution">
    <text evidence="4">The sequence shown here is derived from an EMBL/GenBank/DDBJ whole genome shotgun (WGS) entry which is preliminary data.</text>
</comment>
<feature type="signal peptide" evidence="1">
    <location>
        <begin position="1"/>
        <end position="31"/>
    </location>
</feature>
<dbReference type="Pfam" id="PF18962">
    <property type="entry name" value="Por_Secre_tail"/>
    <property type="match status" value="1"/>
</dbReference>
<feature type="domain" description="DUF5666" evidence="2">
    <location>
        <begin position="37"/>
        <end position="100"/>
    </location>
</feature>
<feature type="domain" description="DUF5666" evidence="2">
    <location>
        <begin position="269"/>
        <end position="330"/>
    </location>
</feature>
<dbReference type="EMBL" id="DSVI01000025">
    <property type="protein sequence ID" value="HGT49078.1"/>
    <property type="molecule type" value="Genomic_DNA"/>
</dbReference>
<dbReference type="InterPro" id="IPR026444">
    <property type="entry name" value="Secre_tail"/>
</dbReference>
<proteinExistence type="predicted"/>
<evidence type="ECO:0000259" key="3">
    <source>
        <dbReference type="Pfam" id="PF18962"/>
    </source>
</evidence>
<name>A0A832G837_9BACT</name>
<sequence length="655" mass="72406">MKPQNIRICFNNTVKALFISALLLFNTNLFAEDLEVTGNITQLGNDWLVVQGYTFYVNQNTELRGPNGSIVQFSFFQLNDLVQVKGNSRGDGTYLATRVKWEDVPNNSNEIELTGYVSSKGTNSFDINGTTFLVDANTVFRGRRGNPFSFDMIQVGMLLEVKALLQSNGDFLATRVKAEDDNHQHGNEMEVTGLIESKSTNSIIIGQWEFFVNSQTVILDRNNLLIAFSQLNVGDRVEVKAFKQPDNTFLAVRIKLEDNPQSQIEIKAKIENINGNDITVGGILFNTDTNTVFLDHNRMPTTISFFTVGMLVEVKGVKGQDGSHYALRVKMEDFINNEVEVRGTITELNNSSLQVAGITFDVDSSTKVFDHQNNPISYSSLQAGQLVEVKGVRTSSTSVKAIRIKLENNEDIEIFGRITAINSDNIELNGLTIFVNTNTLFLNHANQPISFSDLSVDNFVEVKMIRLPNSILLALRIKIEDSNNFSKINGIAGTVSGNSIQLPSGVYSINAQTIIVDLNFNFITASQLSSGQPVIVWSATDASSNKTALQIRLLASTPTNVGEQPITINNYVLNQNYPNPFNPTTTISFSIPENQQVTLKVFNSIGEEVATLVNSNLSKGSYQVQFDGAGLSSGLYLYRLESGSQILVRKMMLLK</sequence>
<feature type="domain" description="DUF5666" evidence="2">
    <location>
        <begin position="416"/>
        <end position="478"/>
    </location>
</feature>
<protein>
    <submittedName>
        <fullName evidence="4">T9SS type A sorting domain-containing protein</fullName>
    </submittedName>
</protein>
<evidence type="ECO:0000256" key="1">
    <source>
        <dbReference type="SAM" id="SignalP"/>
    </source>
</evidence>
<reference evidence="4" key="1">
    <citation type="journal article" date="2020" name="mSystems">
        <title>Genome- and Community-Level Interaction Insights into Carbon Utilization and Element Cycling Functions of Hydrothermarchaeota in Hydrothermal Sediment.</title>
        <authorList>
            <person name="Zhou Z."/>
            <person name="Liu Y."/>
            <person name="Xu W."/>
            <person name="Pan J."/>
            <person name="Luo Z.H."/>
            <person name="Li M."/>
        </authorList>
    </citation>
    <scope>NUCLEOTIDE SEQUENCE [LARGE SCALE GENOMIC DNA]</scope>
    <source>
        <strain evidence="4">SpSt-500</strain>
    </source>
</reference>
<feature type="domain" description="Secretion system C-terminal sorting" evidence="3">
    <location>
        <begin position="577"/>
        <end position="652"/>
    </location>
</feature>
<dbReference type="Gene3D" id="2.60.40.4070">
    <property type="match status" value="1"/>
</dbReference>
<dbReference type="NCBIfam" id="TIGR04183">
    <property type="entry name" value="Por_Secre_tail"/>
    <property type="match status" value="1"/>
</dbReference>
<keyword evidence="1" id="KW-0732">Signal</keyword>
<gene>
    <name evidence="4" type="ORF">ENS56_13660</name>
</gene>
<dbReference type="Pfam" id="PF18914">
    <property type="entry name" value="DUF5666"/>
    <property type="match status" value="6"/>
</dbReference>
<feature type="domain" description="DUF5666" evidence="2">
    <location>
        <begin position="192"/>
        <end position="255"/>
    </location>
</feature>
<accession>A0A832G837</accession>